<keyword evidence="1" id="KW-0812">Transmembrane</keyword>
<protein>
    <submittedName>
        <fullName evidence="2">DUF819 family protein</fullName>
    </submittedName>
</protein>
<name>A0A9X3AGA0_9GAMM</name>
<feature type="transmembrane region" description="Helical" evidence="1">
    <location>
        <begin position="68"/>
        <end position="87"/>
    </location>
</feature>
<proteinExistence type="predicted"/>
<evidence type="ECO:0000313" key="3">
    <source>
        <dbReference type="Proteomes" id="UP001147830"/>
    </source>
</evidence>
<dbReference type="PANTHER" id="PTHR34289:SF8">
    <property type="entry name" value="DUF819 DOMAIN-CONTAINING PROTEIN"/>
    <property type="match status" value="1"/>
</dbReference>
<dbReference type="AlphaFoldDB" id="A0A9X3AGA0"/>
<evidence type="ECO:0000256" key="1">
    <source>
        <dbReference type="SAM" id="Phobius"/>
    </source>
</evidence>
<feature type="transmembrane region" description="Helical" evidence="1">
    <location>
        <begin position="309"/>
        <end position="331"/>
    </location>
</feature>
<comment type="caution">
    <text evidence="2">The sequence shown here is derived from an EMBL/GenBank/DDBJ whole genome shotgun (WGS) entry which is preliminary data.</text>
</comment>
<reference evidence="2" key="2">
    <citation type="submission" date="2022-08" db="EMBL/GenBank/DDBJ databases">
        <authorList>
            <person name="Dong C."/>
        </authorList>
    </citation>
    <scope>NUCLEOTIDE SEQUENCE</scope>
    <source>
        <strain evidence="2">59MF3M-4</strain>
    </source>
</reference>
<sequence length="396" mass="41663">MSAALTLVAYLLVPALLVVLCQRVRWLDKLGVVVLSFASGIALAATGMLPDLAGAETLKAVQTNLSEIAIALALPLLVFSIDVKASFGMAGDTMKSMGVALIAVIIASAAGAFIYADSLANVWQIAGMSVGAYTGGGPNMAAIKTAIGADENIFTTMITYDILLSALYLMFVMTLAKPIFSRFLRPYRSQGEHAYHSEEEKFGHMADETANAYKVLANVKALPKTALALLLSAVSVVIALGVASLVPGSMSSAVTIITITTLGVLASFVPAIRNLPNSFQLGMYLILVFCFTTGTMTDTSIVTNLNVDLFAYISIILIGSLILQAIICRLLDIDTDTFLITSSAAIMSVPFIPVIAGALKNREIILPGFAAAIIGYIVGNYLGVGVAFFTRWLLGA</sequence>
<feature type="transmembrane region" description="Helical" evidence="1">
    <location>
        <begin position="226"/>
        <end position="246"/>
    </location>
</feature>
<feature type="transmembrane region" description="Helical" evidence="1">
    <location>
        <begin position="284"/>
        <end position="303"/>
    </location>
</feature>
<accession>A0A9X3AGA0</accession>
<dbReference type="InterPro" id="IPR008537">
    <property type="entry name" value="DUF819"/>
</dbReference>
<feature type="transmembrane region" description="Helical" evidence="1">
    <location>
        <begin position="99"/>
        <end position="116"/>
    </location>
</feature>
<gene>
    <name evidence="2" type="ORF">NYR02_05165</name>
</gene>
<organism evidence="2 3">
    <name type="scientific">Thalassolituus pacificus</name>
    <dbReference type="NCBI Taxonomy" id="2975440"/>
    <lineage>
        <taxon>Bacteria</taxon>
        <taxon>Pseudomonadati</taxon>
        <taxon>Pseudomonadota</taxon>
        <taxon>Gammaproteobacteria</taxon>
        <taxon>Oceanospirillales</taxon>
        <taxon>Oceanospirillaceae</taxon>
        <taxon>Thalassolituus</taxon>
    </lineage>
</organism>
<dbReference type="EMBL" id="JAOANI010000014">
    <property type="protein sequence ID" value="MCT7358411.1"/>
    <property type="molecule type" value="Genomic_DNA"/>
</dbReference>
<feature type="transmembrane region" description="Helical" evidence="1">
    <location>
        <begin position="365"/>
        <end position="394"/>
    </location>
</feature>
<dbReference type="PANTHER" id="PTHR34289">
    <property type="entry name" value="PROTEIN, PUTATIVE (DUF819)-RELATED"/>
    <property type="match status" value="1"/>
</dbReference>
<keyword evidence="1" id="KW-1133">Transmembrane helix</keyword>
<dbReference type="Pfam" id="PF05684">
    <property type="entry name" value="DUF819"/>
    <property type="match status" value="1"/>
</dbReference>
<keyword evidence="1" id="KW-0472">Membrane</keyword>
<keyword evidence="3" id="KW-1185">Reference proteome</keyword>
<reference evidence="2" key="1">
    <citation type="journal article" date="2022" name="Front. Microbiol.">
        <title>Genome-based taxonomic rearrangement of Oceanobacter-related bacteria including the description of Thalassolituus hydrocarbonoclasticus sp. nov. and Thalassolituus pacificus sp. nov. and emended description of the genus Thalassolituus.</title>
        <authorList>
            <person name="Dong C."/>
            <person name="Wei L."/>
            <person name="Wang J."/>
            <person name="Lai Q."/>
            <person name="Huang Z."/>
            <person name="Shao Z."/>
        </authorList>
    </citation>
    <scope>NUCLEOTIDE SEQUENCE</scope>
    <source>
        <strain evidence="2">59MF3M-4</strain>
    </source>
</reference>
<dbReference type="RefSeq" id="WP_260975327.1">
    <property type="nucleotide sequence ID" value="NZ_JAOANI010000014.1"/>
</dbReference>
<dbReference type="Proteomes" id="UP001147830">
    <property type="component" value="Unassembled WGS sequence"/>
</dbReference>
<evidence type="ECO:0000313" key="2">
    <source>
        <dbReference type="EMBL" id="MCT7358411.1"/>
    </source>
</evidence>
<feature type="transmembrane region" description="Helical" evidence="1">
    <location>
        <begin position="162"/>
        <end position="180"/>
    </location>
</feature>
<feature type="transmembrane region" description="Helical" evidence="1">
    <location>
        <begin position="338"/>
        <end position="359"/>
    </location>
</feature>
<feature type="transmembrane region" description="Helical" evidence="1">
    <location>
        <begin position="252"/>
        <end position="272"/>
    </location>
</feature>